<dbReference type="InterPro" id="IPR014729">
    <property type="entry name" value="Rossmann-like_a/b/a_fold"/>
</dbReference>
<dbReference type="EMBL" id="JAAABI010000003">
    <property type="protein sequence ID" value="NAY92420.1"/>
    <property type="molecule type" value="Genomic_DNA"/>
</dbReference>
<dbReference type="AlphaFoldDB" id="A0A964TCQ4"/>
<dbReference type="Gene3D" id="3.40.50.620">
    <property type="entry name" value="HUPs"/>
    <property type="match status" value="2"/>
</dbReference>
<accession>A0A964TCQ4</accession>
<organism evidence="3 4">
    <name type="scientific">Flagellimonas ochracea</name>
    <dbReference type="NCBI Taxonomy" id="2696472"/>
    <lineage>
        <taxon>Bacteria</taxon>
        <taxon>Pseudomonadati</taxon>
        <taxon>Bacteroidota</taxon>
        <taxon>Flavobacteriia</taxon>
        <taxon>Flavobacteriales</taxon>
        <taxon>Flavobacteriaceae</taxon>
        <taxon>Flagellimonas</taxon>
    </lineage>
</organism>
<proteinExistence type="inferred from homology"/>
<dbReference type="PANTHER" id="PTHR46268">
    <property type="entry name" value="STRESS RESPONSE PROTEIN NHAX"/>
    <property type="match status" value="1"/>
</dbReference>
<feature type="domain" description="UspA" evidence="2">
    <location>
        <begin position="156"/>
        <end position="277"/>
    </location>
</feature>
<dbReference type="Proteomes" id="UP000667650">
    <property type="component" value="Unassembled WGS sequence"/>
</dbReference>
<dbReference type="SUPFAM" id="SSF52402">
    <property type="entry name" value="Adenine nucleotide alpha hydrolases-like"/>
    <property type="match status" value="2"/>
</dbReference>
<dbReference type="RefSeq" id="WP_166523840.1">
    <property type="nucleotide sequence ID" value="NZ_JAAABI010000003.1"/>
</dbReference>
<name>A0A964TCQ4_9FLAO</name>
<dbReference type="PRINTS" id="PR01438">
    <property type="entry name" value="UNVRSLSTRESS"/>
</dbReference>
<keyword evidence="4" id="KW-1185">Reference proteome</keyword>
<evidence type="ECO:0000256" key="1">
    <source>
        <dbReference type="ARBA" id="ARBA00008791"/>
    </source>
</evidence>
<evidence type="ECO:0000259" key="2">
    <source>
        <dbReference type="Pfam" id="PF00582"/>
    </source>
</evidence>
<dbReference type="Pfam" id="PF00582">
    <property type="entry name" value="Usp"/>
    <property type="match status" value="2"/>
</dbReference>
<comment type="similarity">
    <text evidence="1">Belongs to the universal stress protein A family.</text>
</comment>
<feature type="domain" description="UspA" evidence="2">
    <location>
        <begin position="1"/>
        <end position="146"/>
    </location>
</feature>
<dbReference type="CDD" id="cd00293">
    <property type="entry name" value="USP-like"/>
    <property type="match status" value="1"/>
</dbReference>
<protein>
    <submittedName>
        <fullName evidence="3">Universal stress protein</fullName>
    </submittedName>
</protein>
<evidence type="ECO:0000313" key="4">
    <source>
        <dbReference type="Proteomes" id="UP000667650"/>
    </source>
</evidence>
<evidence type="ECO:0000313" key="3">
    <source>
        <dbReference type="EMBL" id="NAY92420.1"/>
    </source>
</evidence>
<dbReference type="InterPro" id="IPR006015">
    <property type="entry name" value="Universal_stress_UspA"/>
</dbReference>
<gene>
    <name evidence="3" type="ORF">GTQ34_10860</name>
</gene>
<sequence length="282" mass="32033">MKRILLPTDFSENALHAIRYAVKLMKNSTCVFYLMHAYTPELYRVDYALGSPGQLGLPDNYQQKAETALKKLQSQIEKDFHDSRHTFVSHAALNTLKMEVKRMVKNENIDLIIMGTQGVTGAGDILFGSNTVQLFRESDVPVLAVPEAYEFDELNQILFATDYKVDYSDPILDTMLELANTWNSSLNVMHVTPATGLTAAQQSNKENLEKKLTGLDYKVHDLPDQELTDAINAFQKEWSIQLLVMMQNQHSFFERLVREPVIKTIGLHTEIPFLVLPSNPKN</sequence>
<reference evidence="3" key="1">
    <citation type="submission" date="2020-01" db="EMBL/GenBank/DDBJ databases">
        <title>Muricauda ochracea sp. nov., isolated from a tidal flat of Garorim bay in Korea.</title>
        <authorList>
            <person name="Kim D."/>
            <person name="Yoo Y."/>
            <person name="Kim J.-J."/>
        </authorList>
    </citation>
    <scope>NUCLEOTIDE SEQUENCE</scope>
    <source>
        <strain evidence="3">JGD-17</strain>
    </source>
</reference>
<dbReference type="InterPro" id="IPR006016">
    <property type="entry name" value="UspA"/>
</dbReference>
<dbReference type="PANTHER" id="PTHR46268:SF22">
    <property type="entry name" value="SENSOR PROTEIN KDPD-RELATED"/>
    <property type="match status" value="1"/>
</dbReference>
<comment type="caution">
    <text evidence="3">The sequence shown here is derived from an EMBL/GenBank/DDBJ whole genome shotgun (WGS) entry which is preliminary data.</text>
</comment>